<accession>A0ABU8DPV7</accession>
<dbReference type="Proteomes" id="UP001361570">
    <property type="component" value="Unassembled WGS sequence"/>
</dbReference>
<dbReference type="RefSeq" id="WP_336402855.1">
    <property type="nucleotide sequence ID" value="NZ_JBAPLU010000002.1"/>
</dbReference>
<dbReference type="InterPro" id="IPR005648">
    <property type="entry name" value="FlgD"/>
</dbReference>
<keyword evidence="3" id="KW-0966">Cell projection</keyword>
<comment type="caution">
    <text evidence="3">The sequence shown here is derived from an EMBL/GenBank/DDBJ whole genome shotgun (WGS) entry which is preliminary data.</text>
</comment>
<comment type="similarity">
    <text evidence="1">Belongs to the FlgD family.</text>
</comment>
<dbReference type="Pfam" id="PF03963">
    <property type="entry name" value="FlgD"/>
    <property type="match status" value="1"/>
</dbReference>
<keyword evidence="3" id="KW-0969">Cilium</keyword>
<reference evidence="3 4" key="1">
    <citation type="submission" date="2024-03" db="EMBL/GenBank/DDBJ databases">
        <title>Draft genome sequence of Klenkia sp. LSe6-5.</title>
        <authorList>
            <person name="Duangmal K."/>
            <person name="Chantavorakit T."/>
        </authorList>
    </citation>
    <scope>NUCLEOTIDE SEQUENCE [LARGE SCALE GENOMIC DNA]</scope>
    <source>
        <strain evidence="3 4">LSe6-5</strain>
    </source>
</reference>
<sequence length="142" mass="14341">MTVVGTTGTVTSIAAAAQSAATTSVGSTGMDKDTFLKLLVAQMKYQDPQAPTDSSALVTQTATYSQVEALQKLTTQNDTMLAMQRASNAGALVGKTATYVGTDGLAATGRVSSVILGNDTTEATAVIDGQTVAVGRITAFSA</sequence>
<protein>
    <submittedName>
        <fullName evidence="3">Flagellar hook capping FlgD N-terminal domain-containing protein</fullName>
    </submittedName>
</protein>
<evidence type="ECO:0000256" key="2">
    <source>
        <dbReference type="ARBA" id="ARBA00022795"/>
    </source>
</evidence>
<keyword evidence="2" id="KW-1005">Bacterial flagellum biogenesis</keyword>
<evidence type="ECO:0000256" key="1">
    <source>
        <dbReference type="ARBA" id="ARBA00010577"/>
    </source>
</evidence>
<keyword evidence="4" id="KW-1185">Reference proteome</keyword>
<name>A0ABU8DPV7_9ACTN</name>
<gene>
    <name evidence="3" type="ORF">TEK04_03155</name>
</gene>
<evidence type="ECO:0000313" key="4">
    <source>
        <dbReference type="Proteomes" id="UP001361570"/>
    </source>
</evidence>
<keyword evidence="3" id="KW-0282">Flagellum</keyword>
<proteinExistence type="inferred from homology"/>
<dbReference type="EMBL" id="JBAPLU010000002">
    <property type="protein sequence ID" value="MEI4270713.1"/>
    <property type="molecule type" value="Genomic_DNA"/>
</dbReference>
<evidence type="ECO:0000313" key="3">
    <source>
        <dbReference type="EMBL" id="MEI4270713.1"/>
    </source>
</evidence>
<organism evidence="3 4">
    <name type="scientific">Klenkia sesuvii</name>
    <dbReference type="NCBI Taxonomy" id="3103137"/>
    <lineage>
        <taxon>Bacteria</taxon>
        <taxon>Bacillati</taxon>
        <taxon>Actinomycetota</taxon>
        <taxon>Actinomycetes</taxon>
        <taxon>Geodermatophilales</taxon>
        <taxon>Geodermatophilaceae</taxon>
        <taxon>Klenkia</taxon>
    </lineage>
</organism>